<dbReference type="InterPro" id="IPR001254">
    <property type="entry name" value="Trypsin_dom"/>
</dbReference>
<comment type="caution">
    <text evidence="6">The sequence shown here is derived from an EMBL/GenBank/DDBJ whole genome shotgun (WGS) entry which is preliminary data.</text>
</comment>
<protein>
    <recommendedName>
        <fullName evidence="5">Peptidase S1 domain-containing protein</fullName>
    </recommendedName>
</protein>
<evidence type="ECO:0000256" key="2">
    <source>
        <dbReference type="ARBA" id="ARBA00024195"/>
    </source>
</evidence>
<evidence type="ECO:0000259" key="5">
    <source>
        <dbReference type="PROSITE" id="PS50240"/>
    </source>
</evidence>
<keyword evidence="7" id="KW-1185">Reference proteome</keyword>
<dbReference type="GO" id="GO:0006508">
    <property type="term" value="P:proteolysis"/>
    <property type="evidence" value="ECO:0007669"/>
    <property type="project" value="UniProtKB-KW"/>
</dbReference>
<keyword evidence="1" id="KW-1015">Disulfide bond</keyword>
<evidence type="ECO:0000256" key="4">
    <source>
        <dbReference type="SAM" id="MobiDB-lite"/>
    </source>
</evidence>
<dbReference type="GO" id="GO:0004252">
    <property type="term" value="F:serine-type endopeptidase activity"/>
    <property type="evidence" value="ECO:0007669"/>
    <property type="project" value="InterPro"/>
</dbReference>
<dbReference type="PROSITE" id="PS00134">
    <property type="entry name" value="TRYPSIN_HIS"/>
    <property type="match status" value="1"/>
</dbReference>
<dbReference type="PANTHER" id="PTHR24252">
    <property type="entry name" value="ACROSIN-RELATED"/>
    <property type="match status" value="1"/>
</dbReference>
<keyword evidence="3" id="KW-0645">Protease</keyword>
<name>A0AAV1ZRF1_9ARAC</name>
<feature type="domain" description="Peptidase S1" evidence="5">
    <location>
        <begin position="454"/>
        <end position="696"/>
    </location>
</feature>
<dbReference type="Proteomes" id="UP001497382">
    <property type="component" value="Unassembled WGS sequence"/>
</dbReference>
<evidence type="ECO:0000256" key="3">
    <source>
        <dbReference type="RuleBase" id="RU363034"/>
    </source>
</evidence>
<comment type="similarity">
    <text evidence="2">Belongs to the peptidase S1 family. CLIP subfamily.</text>
</comment>
<dbReference type="InterPro" id="IPR043504">
    <property type="entry name" value="Peptidase_S1_PA_chymotrypsin"/>
</dbReference>
<reference evidence="6 7" key="1">
    <citation type="submission" date="2024-04" db="EMBL/GenBank/DDBJ databases">
        <authorList>
            <person name="Rising A."/>
            <person name="Reimegard J."/>
            <person name="Sonavane S."/>
            <person name="Akerstrom W."/>
            <person name="Nylinder S."/>
            <person name="Hedman E."/>
            <person name="Kallberg Y."/>
        </authorList>
    </citation>
    <scope>NUCLEOTIDE SEQUENCE [LARGE SCALE GENOMIC DNA]</scope>
</reference>
<dbReference type="Gene3D" id="2.40.10.10">
    <property type="entry name" value="Trypsin-like serine proteases"/>
    <property type="match status" value="1"/>
</dbReference>
<dbReference type="CDD" id="cd00190">
    <property type="entry name" value="Tryp_SPc"/>
    <property type="match status" value="1"/>
</dbReference>
<dbReference type="InterPro" id="IPR018114">
    <property type="entry name" value="TRYPSIN_HIS"/>
</dbReference>
<evidence type="ECO:0000313" key="6">
    <source>
        <dbReference type="EMBL" id="CAL1274367.1"/>
    </source>
</evidence>
<dbReference type="EMBL" id="CAXIEN010000076">
    <property type="protein sequence ID" value="CAL1274367.1"/>
    <property type="molecule type" value="Genomic_DNA"/>
</dbReference>
<gene>
    <name evidence="6" type="ORF">LARSCL_LOCUS7425</name>
</gene>
<dbReference type="PROSITE" id="PS50240">
    <property type="entry name" value="TRYPSIN_DOM"/>
    <property type="match status" value="1"/>
</dbReference>
<dbReference type="InterPro" id="IPR009003">
    <property type="entry name" value="Peptidase_S1_PA"/>
</dbReference>
<dbReference type="InterPro" id="IPR001314">
    <property type="entry name" value="Peptidase_S1A"/>
</dbReference>
<proteinExistence type="inferred from homology"/>
<dbReference type="PRINTS" id="PR00722">
    <property type="entry name" value="CHYMOTRYPSIN"/>
</dbReference>
<evidence type="ECO:0000256" key="1">
    <source>
        <dbReference type="ARBA" id="ARBA00023157"/>
    </source>
</evidence>
<organism evidence="6 7">
    <name type="scientific">Larinioides sclopetarius</name>
    <dbReference type="NCBI Taxonomy" id="280406"/>
    <lineage>
        <taxon>Eukaryota</taxon>
        <taxon>Metazoa</taxon>
        <taxon>Ecdysozoa</taxon>
        <taxon>Arthropoda</taxon>
        <taxon>Chelicerata</taxon>
        <taxon>Arachnida</taxon>
        <taxon>Araneae</taxon>
        <taxon>Araneomorphae</taxon>
        <taxon>Entelegynae</taxon>
        <taxon>Araneoidea</taxon>
        <taxon>Araneidae</taxon>
        <taxon>Larinioides</taxon>
    </lineage>
</organism>
<dbReference type="Pfam" id="PF00089">
    <property type="entry name" value="Trypsin"/>
    <property type="match status" value="1"/>
</dbReference>
<feature type="compositionally biased region" description="Acidic residues" evidence="4">
    <location>
        <begin position="439"/>
        <end position="448"/>
    </location>
</feature>
<dbReference type="PANTHER" id="PTHR24252:SF7">
    <property type="entry name" value="HYALIN"/>
    <property type="match status" value="1"/>
</dbReference>
<dbReference type="PROSITE" id="PS00135">
    <property type="entry name" value="TRYPSIN_SER"/>
    <property type="match status" value="1"/>
</dbReference>
<dbReference type="InterPro" id="IPR033116">
    <property type="entry name" value="TRYPSIN_SER"/>
</dbReference>
<keyword evidence="3" id="KW-0720">Serine protease</keyword>
<dbReference type="SMART" id="SM00020">
    <property type="entry name" value="Tryp_SPc"/>
    <property type="match status" value="1"/>
</dbReference>
<dbReference type="SUPFAM" id="SSF50494">
    <property type="entry name" value="Trypsin-like serine proteases"/>
    <property type="match status" value="1"/>
</dbReference>
<sequence>MTFVTSLGYCNGYYETPTVHECPSKDFSCCIISDCQTVWTILRTGKKPKICGWLNKTPLVCCLQHIHQELDQNPHYLDQEHQYILQQPHYILKTTSIEEEIPQIVVGTPSTVKILPAIEDIPSVGYLPFSARLPIVGYLPFSEKTLHFAGNLPSNEKRLLFTGNSLPGGGKLSFTRNLLSNEKRYTGSRLPSNEKRFTYIESRLPSSDRHLSFTWNLPSTKKRFPSSYKRLPFTRDKTTSVEVLPCSDKRLSSMGEETTFNDEETPTRDLASIEMESPSVGEETPFNDEETPSAEYLPSNERQLPPAGEEAPFNYEEAPSAEDLPSNERRLPAVGENKPFNDEESSSTGDLPSSERISLPMEEAVPFIERRPSTLENPAPVHEMRPRPAERRKRLKISPPDRPSPRNCGRRRVDRSSDLPEGAPRTIDTDSTEITTLPPEEEEEEEDDFVEATVVGGARSNDKWTWMAGIFNRNSTTPFCGGAVIDDHHILTAAHCFVRRGNFFSRLEPRQYIIKVGQIDLSEQNPSYEVEEIKIHESYQPDFSYDDIAIIRLNERLPNDAFPVCLPEEDNLNQGDNVTVLGWGRLNFGGRSSRALQQADGIPIVSNEVCNANYSTISTSSFPNGIIDSMICAGIPEGGIDSCEGDSGGPLLREFRRDRWALVGVVSFGFKCGEPGFPGIYTRVANYLPWITEYVDESKRRNESSTDRPMDF</sequence>
<dbReference type="AlphaFoldDB" id="A0AAV1ZRF1"/>
<accession>A0AAV1ZRF1</accession>
<dbReference type="FunFam" id="2.40.10.10:FF:000002">
    <property type="entry name" value="Transmembrane protease serine"/>
    <property type="match status" value="1"/>
</dbReference>
<keyword evidence="3" id="KW-0378">Hydrolase</keyword>
<evidence type="ECO:0000313" key="7">
    <source>
        <dbReference type="Proteomes" id="UP001497382"/>
    </source>
</evidence>
<feature type="region of interest" description="Disordered" evidence="4">
    <location>
        <begin position="248"/>
        <end position="448"/>
    </location>
</feature>